<evidence type="ECO:0000313" key="4">
    <source>
        <dbReference type="EMBL" id="MDT0593584.1"/>
    </source>
</evidence>
<dbReference type="EMBL" id="JAVRHX010000001">
    <property type="protein sequence ID" value="MDT0593584.1"/>
    <property type="molecule type" value="Genomic_DNA"/>
</dbReference>
<protein>
    <submittedName>
        <fullName evidence="4">Outer membrane beta-barrel protein</fullName>
    </submittedName>
</protein>
<dbReference type="Gene3D" id="2.40.160.20">
    <property type="match status" value="1"/>
</dbReference>
<proteinExistence type="predicted"/>
<dbReference type="InterPro" id="IPR027385">
    <property type="entry name" value="Beta-barrel_OMP"/>
</dbReference>
<dbReference type="Proteomes" id="UP001253545">
    <property type="component" value="Unassembled WGS sequence"/>
</dbReference>
<feature type="domain" description="Outer membrane protein beta-barrel" evidence="3">
    <location>
        <begin position="11"/>
        <end position="196"/>
    </location>
</feature>
<evidence type="ECO:0000313" key="5">
    <source>
        <dbReference type="Proteomes" id="UP001253545"/>
    </source>
</evidence>
<feature type="chain" id="PRO_5045056619" evidence="2">
    <location>
        <begin position="22"/>
        <end position="196"/>
    </location>
</feature>
<sequence>MRTTFKLFIVILISMSFCAHAATKDGTFYAVSALGYADNEYVQENFDGFSYKLNIGYELNAQWAFETGFQLLVDNSGNFNVSESLEGSQEINSLSVSALGRASSRHGELFYRIGLLRLDSTFVDISNDEECLGTLLADQSANLICQQRDSSIAGVIGLGFDFYIHHSTLLRIEIEHIEGENDYSAQAVYIGFRLNF</sequence>
<keyword evidence="1 2" id="KW-0732">Signal</keyword>
<keyword evidence="5" id="KW-1185">Reference proteome</keyword>
<name>A0ABU2ZPR2_9ALTE</name>
<accession>A0ABU2ZPR2</accession>
<gene>
    <name evidence="4" type="ORF">RM552_01845</name>
</gene>
<feature type="signal peptide" evidence="2">
    <location>
        <begin position="1"/>
        <end position="21"/>
    </location>
</feature>
<dbReference type="SUPFAM" id="SSF56925">
    <property type="entry name" value="OMPA-like"/>
    <property type="match status" value="1"/>
</dbReference>
<evidence type="ECO:0000259" key="3">
    <source>
        <dbReference type="Pfam" id="PF13505"/>
    </source>
</evidence>
<reference evidence="4 5" key="1">
    <citation type="submission" date="2023-09" db="EMBL/GenBank/DDBJ databases">
        <authorList>
            <person name="Rey-Velasco X."/>
        </authorList>
    </citation>
    <scope>NUCLEOTIDE SEQUENCE [LARGE SCALE GENOMIC DNA]</scope>
    <source>
        <strain evidence="4 5">P117</strain>
    </source>
</reference>
<comment type="caution">
    <text evidence="4">The sequence shown here is derived from an EMBL/GenBank/DDBJ whole genome shotgun (WGS) entry which is preliminary data.</text>
</comment>
<evidence type="ECO:0000256" key="2">
    <source>
        <dbReference type="SAM" id="SignalP"/>
    </source>
</evidence>
<dbReference type="RefSeq" id="WP_311367092.1">
    <property type="nucleotide sequence ID" value="NZ_JAVRHX010000001.1"/>
</dbReference>
<organism evidence="4 5">
    <name type="scientific">Glaciecola petra</name>
    <dbReference type="NCBI Taxonomy" id="3075602"/>
    <lineage>
        <taxon>Bacteria</taxon>
        <taxon>Pseudomonadati</taxon>
        <taxon>Pseudomonadota</taxon>
        <taxon>Gammaproteobacteria</taxon>
        <taxon>Alteromonadales</taxon>
        <taxon>Alteromonadaceae</taxon>
        <taxon>Glaciecola</taxon>
    </lineage>
</organism>
<evidence type="ECO:0000256" key="1">
    <source>
        <dbReference type="ARBA" id="ARBA00022729"/>
    </source>
</evidence>
<dbReference type="InterPro" id="IPR011250">
    <property type="entry name" value="OMP/PagP_B-barrel"/>
</dbReference>
<dbReference type="Pfam" id="PF13505">
    <property type="entry name" value="OMP_b-brl"/>
    <property type="match status" value="1"/>
</dbReference>